<gene>
    <name evidence="1" type="ORF">SDJN03_15804</name>
</gene>
<sequence>MTFYYTYTGYPKHATESRGGSGLRVEVGVACDCKRCGHAAYDSEQRVWACNVMQGDIGNCGGEGCVMVGCYTRTTSVGLQRDAR</sequence>
<protein>
    <submittedName>
        <fullName evidence="1">Uncharacterized protein</fullName>
    </submittedName>
</protein>
<comment type="caution">
    <text evidence="1">The sequence shown here is derived from an EMBL/GenBank/DDBJ whole genome shotgun (WGS) entry which is preliminary data.</text>
</comment>
<name>A0AAV6N2C1_9ROSI</name>
<organism evidence="1 2">
    <name type="scientific">Cucurbita argyrosperma subsp. sororia</name>
    <dbReference type="NCBI Taxonomy" id="37648"/>
    <lineage>
        <taxon>Eukaryota</taxon>
        <taxon>Viridiplantae</taxon>
        <taxon>Streptophyta</taxon>
        <taxon>Embryophyta</taxon>
        <taxon>Tracheophyta</taxon>
        <taxon>Spermatophyta</taxon>
        <taxon>Magnoliopsida</taxon>
        <taxon>eudicotyledons</taxon>
        <taxon>Gunneridae</taxon>
        <taxon>Pentapetalae</taxon>
        <taxon>rosids</taxon>
        <taxon>fabids</taxon>
        <taxon>Cucurbitales</taxon>
        <taxon>Cucurbitaceae</taxon>
        <taxon>Cucurbiteae</taxon>
        <taxon>Cucurbita</taxon>
    </lineage>
</organism>
<reference evidence="1 2" key="1">
    <citation type="journal article" date="2021" name="Hortic Res">
        <title>The domestication of Cucurbita argyrosperma as revealed by the genome of its wild relative.</title>
        <authorList>
            <person name="Barrera-Redondo J."/>
            <person name="Sanchez-de la Vega G."/>
            <person name="Aguirre-Liguori J.A."/>
            <person name="Castellanos-Morales G."/>
            <person name="Gutierrez-Guerrero Y.T."/>
            <person name="Aguirre-Dugua X."/>
            <person name="Aguirre-Planter E."/>
            <person name="Tenaillon M.I."/>
            <person name="Lira-Saade R."/>
            <person name="Eguiarte L.E."/>
        </authorList>
    </citation>
    <scope>NUCLEOTIDE SEQUENCE [LARGE SCALE GENOMIC DNA]</scope>
    <source>
        <strain evidence="1">JBR-2021</strain>
    </source>
</reference>
<accession>A0AAV6N2C1</accession>
<dbReference type="EMBL" id="JAGKQH010000010">
    <property type="protein sequence ID" value="KAG6590381.1"/>
    <property type="molecule type" value="Genomic_DNA"/>
</dbReference>
<dbReference type="Proteomes" id="UP000685013">
    <property type="component" value="Chromosome 10"/>
</dbReference>
<dbReference type="AlphaFoldDB" id="A0AAV6N2C1"/>
<keyword evidence="2" id="KW-1185">Reference proteome</keyword>
<evidence type="ECO:0000313" key="1">
    <source>
        <dbReference type="EMBL" id="KAG6590381.1"/>
    </source>
</evidence>
<feature type="non-terminal residue" evidence="1">
    <location>
        <position position="1"/>
    </location>
</feature>
<evidence type="ECO:0000313" key="2">
    <source>
        <dbReference type="Proteomes" id="UP000685013"/>
    </source>
</evidence>
<proteinExistence type="predicted"/>